<feature type="chain" id="PRO_5017034526" evidence="1">
    <location>
        <begin position="19"/>
        <end position="104"/>
    </location>
</feature>
<accession>A0A371DZ92</accession>
<dbReference type="Gene3D" id="3.40.50.2000">
    <property type="entry name" value="Glycogen Phosphorylase B"/>
    <property type="match status" value="2"/>
</dbReference>
<protein>
    <submittedName>
        <fullName evidence="2">UDP-glycosyltransferase 83A1</fullName>
    </submittedName>
</protein>
<dbReference type="EMBL" id="QJKJ01018108">
    <property type="protein sequence ID" value="RDX57853.1"/>
    <property type="molecule type" value="Genomic_DNA"/>
</dbReference>
<feature type="signal peptide" evidence="1">
    <location>
        <begin position="1"/>
        <end position="18"/>
    </location>
</feature>
<dbReference type="GO" id="GO:0016740">
    <property type="term" value="F:transferase activity"/>
    <property type="evidence" value="ECO:0007669"/>
    <property type="project" value="UniProtKB-KW"/>
</dbReference>
<dbReference type="SUPFAM" id="SSF53756">
    <property type="entry name" value="UDP-Glycosyltransferase/glycogen phosphorylase"/>
    <property type="match status" value="1"/>
</dbReference>
<organism evidence="2 3">
    <name type="scientific">Mucuna pruriens</name>
    <name type="common">Velvet bean</name>
    <name type="synonym">Dolichos pruriens</name>
    <dbReference type="NCBI Taxonomy" id="157652"/>
    <lineage>
        <taxon>Eukaryota</taxon>
        <taxon>Viridiplantae</taxon>
        <taxon>Streptophyta</taxon>
        <taxon>Embryophyta</taxon>
        <taxon>Tracheophyta</taxon>
        <taxon>Spermatophyta</taxon>
        <taxon>Magnoliopsida</taxon>
        <taxon>eudicotyledons</taxon>
        <taxon>Gunneridae</taxon>
        <taxon>Pentapetalae</taxon>
        <taxon>rosids</taxon>
        <taxon>fabids</taxon>
        <taxon>Fabales</taxon>
        <taxon>Fabaceae</taxon>
        <taxon>Papilionoideae</taxon>
        <taxon>50 kb inversion clade</taxon>
        <taxon>NPAAA clade</taxon>
        <taxon>indigoferoid/millettioid clade</taxon>
        <taxon>Phaseoleae</taxon>
        <taxon>Mucuna</taxon>
    </lineage>
</organism>
<dbReference type="AlphaFoldDB" id="A0A371DZ92"/>
<gene>
    <name evidence="2" type="primary">UGT83A1</name>
    <name evidence="2" type="ORF">CR513_62877</name>
</gene>
<keyword evidence="3" id="KW-1185">Reference proteome</keyword>
<feature type="non-terminal residue" evidence="2">
    <location>
        <position position="1"/>
    </location>
</feature>
<dbReference type="OrthoDB" id="5835829at2759"/>
<dbReference type="STRING" id="157652.A0A371DZ92"/>
<comment type="caution">
    <text evidence="2">The sequence shown here is derived from an EMBL/GenBank/DDBJ whole genome shotgun (WGS) entry which is preliminary data.</text>
</comment>
<sequence>MVHMCAGVPACVLAYVYGWMCGHACGCTGVCNYICDELKVGLGLNSDENRLVSRWEIKKKLDQLISDEQIRTRCLELKETVINNIAEGGGSSKNISRFVNWLKS</sequence>
<reference evidence="2" key="1">
    <citation type="submission" date="2018-05" db="EMBL/GenBank/DDBJ databases">
        <title>Draft genome of Mucuna pruriens seed.</title>
        <authorList>
            <person name="Nnadi N.E."/>
            <person name="Vos R."/>
            <person name="Hasami M.H."/>
            <person name="Devisetty U.K."/>
            <person name="Aguiy J.C."/>
        </authorList>
    </citation>
    <scope>NUCLEOTIDE SEQUENCE [LARGE SCALE GENOMIC DNA]</scope>
    <source>
        <strain evidence="2">JCA_2017</strain>
    </source>
</reference>
<proteinExistence type="predicted"/>
<evidence type="ECO:0000313" key="2">
    <source>
        <dbReference type="EMBL" id="RDX57853.1"/>
    </source>
</evidence>
<evidence type="ECO:0000256" key="1">
    <source>
        <dbReference type="SAM" id="SignalP"/>
    </source>
</evidence>
<evidence type="ECO:0000313" key="3">
    <source>
        <dbReference type="Proteomes" id="UP000257109"/>
    </source>
</evidence>
<name>A0A371DZ92_MUCPR</name>
<dbReference type="Proteomes" id="UP000257109">
    <property type="component" value="Unassembled WGS sequence"/>
</dbReference>
<keyword evidence="1" id="KW-0732">Signal</keyword>